<feature type="domain" description="U-box" evidence="2">
    <location>
        <begin position="5"/>
        <end position="81"/>
    </location>
</feature>
<feature type="compositionally biased region" description="Pro residues" evidence="1">
    <location>
        <begin position="80"/>
        <end position="107"/>
    </location>
</feature>
<evidence type="ECO:0000313" key="3">
    <source>
        <dbReference type="EMBL" id="KAJ8598637.1"/>
    </source>
</evidence>
<dbReference type="EMBL" id="JAQMWT010000667">
    <property type="protein sequence ID" value="KAJ8598637.1"/>
    <property type="molecule type" value="Genomic_DNA"/>
</dbReference>
<gene>
    <name evidence="3" type="ORF">CTAYLR_003073</name>
</gene>
<evidence type="ECO:0000256" key="1">
    <source>
        <dbReference type="SAM" id="MobiDB-lite"/>
    </source>
</evidence>
<dbReference type="InterPro" id="IPR052085">
    <property type="entry name" value="WD-SAM-U-box"/>
</dbReference>
<organism evidence="3 4">
    <name type="scientific">Chrysophaeum taylorii</name>
    <dbReference type="NCBI Taxonomy" id="2483200"/>
    <lineage>
        <taxon>Eukaryota</taxon>
        <taxon>Sar</taxon>
        <taxon>Stramenopiles</taxon>
        <taxon>Ochrophyta</taxon>
        <taxon>Pelagophyceae</taxon>
        <taxon>Pelagomonadales</taxon>
        <taxon>Pelagomonadaceae</taxon>
        <taxon>Chrysophaeum</taxon>
    </lineage>
</organism>
<sequence length="225" mass="24669">MASSDRLDALTCPLTLEMFEDPVILVGDGHTYERRAIEEWLRTHSASPLTGIDLPEAGRALIPNLTIRKMLASHSNAGLRPPPPPPPTIPAKRPPPPLPPRPAAPALPPRVQFVFPPSNKEMFPPPPSNTDMELALKLAREEAQHDERQRAAAAAQCALDAQKAREIAMSDRFVVQTEAQPLVTPRTPRLIRSRSEAATRPPSARSRLTVVFGRQASRARNLTPP</sequence>
<dbReference type="PANTHER" id="PTHR46573">
    <property type="entry name" value="WD REPEAT, SAM AND U-BOX DOMAIN-CONTAINING PROTEIN 1"/>
    <property type="match status" value="1"/>
</dbReference>
<dbReference type="Gene3D" id="3.30.40.10">
    <property type="entry name" value="Zinc/RING finger domain, C3HC4 (zinc finger)"/>
    <property type="match status" value="1"/>
</dbReference>
<name>A0AAD7U5D4_9STRA</name>
<dbReference type="CDD" id="cd16655">
    <property type="entry name" value="RING-Ubox_WDSUB1-like"/>
    <property type="match status" value="1"/>
</dbReference>
<dbReference type="PROSITE" id="PS51698">
    <property type="entry name" value="U_BOX"/>
    <property type="match status" value="1"/>
</dbReference>
<feature type="region of interest" description="Disordered" evidence="1">
    <location>
        <begin position="75"/>
        <end position="107"/>
    </location>
</feature>
<dbReference type="InterPro" id="IPR003613">
    <property type="entry name" value="Ubox_domain"/>
</dbReference>
<dbReference type="SMART" id="SM00504">
    <property type="entry name" value="Ubox"/>
    <property type="match status" value="1"/>
</dbReference>
<dbReference type="SUPFAM" id="SSF57850">
    <property type="entry name" value="RING/U-box"/>
    <property type="match status" value="1"/>
</dbReference>
<evidence type="ECO:0000259" key="2">
    <source>
        <dbReference type="PROSITE" id="PS51698"/>
    </source>
</evidence>
<dbReference type="GO" id="GO:0004842">
    <property type="term" value="F:ubiquitin-protein transferase activity"/>
    <property type="evidence" value="ECO:0007669"/>
    <property type="project" value="InterPro"/>
</dbReference>
<proteinExistence type="predicted"/>
<protein>
    <recommendedName>
        <fullName evidence="2">U-box domain-containing protein</fullName>
    </recommendedName>
</protein>
<dbReference type="InterPro" id="IPR013083">
    <property type="entry name" value="Znf_RING/FYVE/PHD"/>
</dbReference>
<accession>A0AAD7U5D4</accession>
<evidence type="ECO:0000313" key="4">
    <source>
        <dbReference type="Proteomes" id="UP001230188"/>
    </source>
</evidence>
<keyword evidence="4" id="KW-1185">Reference proteome</keyword>
<dbReference type="GO" id="GO:0016567">
    <property type="term" value="P:protein ubiquitination"/>
    <property type="evidence" value="ECO:0007669"/>
    <property type="project" value="InterPro"/>
</dbReference>
<comment type="caution">
    <text evidence="3">The sequence shown here is derived from an EMBL/GenBank/DDBJ whole genome shotgun (WGS) entry which is preliminary data.</text>
</comment>
<dbReference type="PANTHER" id="PTHR46573:SF1">
    <property type="entry name" value="WD REPEAT, SAM AND U-BOX DOMAIN-CONTAINING PROTEIN 1"/>
    <property type="match status" value="1"/>
</dbReference>
<dbReference type="Pfam" id="PF04564">
    <property type="entry name" value="U-box"/>
    <property type="match status" value="1"/>
</dbReference>
<dbReference type="AlphaFoldDB" id="A0AAD7U5D4"/>
<dbReference type="Proteomes" id="UP001230188">
    <property type="component" value="Unassembled WGS sequence"/>
</dbReference>
<reference evidence="3" key="1">
    <citation type="submission" date="2023-01" db="EMBL/GenBank/DDBJ databases">
        <title>Metagenome sequencing of chrysophaentin producing Chrysophaeum taylorii.</title>
        <authorList>
            <person name="Davison J."/>
            <person name="Bewley C."/>
        </authorList>
    </citation>
    <scope>NUCLEOTIDE SEQUENCE</scope>
    <source>
        <strain evidence="3">NIES-1699</strain>
    </source>
</reference>
<feature type="region of interest" description="Disordered" evidence="1">
    <location>
        <begin position="179"/>
        <end position="225"/>
    </location>
</feature>